<evidence type="ECO:0000313" key="2">
    <source>
        <dbReference type="Proteomes" id="UP000499080"/>
    </source>
</evidence>
<sequence>MNRPITSKRRTNSPIENEAQHRLECKKHDEKINFHRRRRHSLKHDCSTKTNDLHSWRQRVGDPKRNDFLWNSTTINNIAIDIDTQIPARRKGVDGFSVETAGLGKHPFSPSADSLRDAWAPTVHKRCHNQAFCGLCDAQFICLSTIQQQFHVW</sequence>
<accession>A0A4Y2BD07</accession>
<evidence type="ECO:0000313" key="1">
    <source>
        <dbReference type="EMBL" id="GBL90151.1"/>
    </source>
</evidence>
<gene>
    <name evidence="1" type="ORF">AVEN_135489_1</name>
</gene>
<comment type="caution">
    <text evidence="1">The sequence shown here is derived from an EMBL/GenBank/DDBJ whole genome shotgun (WGS) entry which is preliminary data.</text>
</comment>
<keyword evidence="2" id="KW-1185">Reference proteome</keyword>
<organism evidence="1 2">
    <name type="scientific">Araneus ventricosus</name>
    <name type="common">Orbweaver spider</name>
    <name type="synonym">Epeira ventricosa</name>
    <dbReference type="NCBI Taxonomy" id="182803"/>
    <lineage>
        <taxon>Eukaryota</taxon>
        <taxon>Metazoa</taxon>
        <taxon>Ecdysozoa</taxon>
        <taxon>Arthropoda</taxon>
        <taxon>Chelicerata</taxon>
        <taxon>Arachnida</taxon>
        <taxon>Araneae</taxon>
        <taxon>Araneomorphae</taxon>
        <taxon>Entelegynae</taxon>
        <taxon>Araneoidea</taxon>
        <taxon>Araneidae</taxon>
        <taxon>Araneus</taxon>
    </lineage>
</organism>
<name>A0A4Y2BD07_ARAVE</name>
<dbReference type="AlphaFoldDB" id="A0A4Y2BD07"/>
<reference evidence="1 2" key="1">
    <citation type="journal article" date="2019" name="Sci. Rep.">
        <title>Orb-weaving spider Araneus ventricosus genome elucidates the spidroin gene catalogue.</title>
        <authorList>
            <person name="Kono N."/>
            <person name="Nakamura H."/>
            <person name="Ohtoshi R."/>
            <person name="Moran D.A.P."/>
            <person name="Shinohara A."/>
            <person name="Yoshida Y."/>
            <person name="Fujiwara M."/>
            <person name="Mori M."/>
            <person name="Tomita M."/>
            <person name="Arakawa K."/>
        </authorList>
    </citation>
    <scope>NUCLEOTIDE SEQUENCE [LARGE SCALE GENOMIC DNA]</scope>
</reference>
<dbReference type="Proteomes" id="UP000499080">
    <property type="component" value="Unassembled WGS sequence"/>
</dbReference>
<protein>
    <submittedName>
        <fullName evidence="1">Uncharacterized protein</fullName>
    </submittedName>
</protein>
<dbReference type="EMBL" id="BGPR01000069">
    <property type="protein sequence ID" value="GBL90151.1"/>
    <property type="molecule type" value="Genomic_DNA"/>
</dbReference>
<proteinExistence type="predicted"/>